<dbReference type="Pfam" id="PF17779">
    <property type="entry name" value="WHD_NOD2"/>
    <property type="match status" value="1"/>
</dbReference>
<evidence type="ECO:0000256" key="3">
    <source>
        <dbReference type="ARBA" id="ARBA00022490"/>
    </source>
</evidence>
<dbReference type="Pfam" id="PF14484">
    <property type="entry name" value="FISNA"/>
    <property type="match status" value="1"/>
</dbReference>
<dbReference type="Pfam" id="PF05729">
    <property type="entry name" value="NACHT"/>
    <property type="match status" value="1"/>
</dbReference>
<evidence type="ECO:0000313" key="10">
    <source>
        <dbReference type="Proteomes" id="UP000515140"/>
    </source>
</evidence>
<dbReference type="SMART" id="SM01288">
    <property type="entry name" value="FISNA"/>
    <property type="match status" value="1"/>
</dbReference>
<dbReference type="Gene3D" id="1.10.533.10">
    <property type="entry name" value="Death Domain, Fas"/>
    <property type="match status" value="1"/>
</dbReference>
<dbReference type="PROSITE" id="PS50837">
    <property type="entry name" value="NACHT"/>
    <property type="match status" value="1"/>
</dbReference>
<dbReference type="Pfam" id="PF13516">
    <property type="entry name" value="LRR_6"/>
    <property type="match status" value="7"/>
</dbReference>
<dbReference type="PANTHER" id="PTHR45690:SF15">
    <property type="entry name" value="NACHT, LRR AND PYD DOMAINS-CONTAINING PROTEIN 14"/>
    <property type="match status" value="1"/>
</dbReference>
<dbReference type="SMART" id="SM00368">
    <property type="entry name" value="LRR_RI"/>
    <property type="match status" value="13"/>
</dbReference>
<organism evidence="10 11">
    <name type="scientific">Phascolarctos cinereus</name>
    <name type="common">Koala</name>
    <dbReference type="NCBI Taxonomy" id="38626"/>
    <lineage>
        <taxon>Eukaryota</taxon>
        <taxon>Metazoa</taxon>
        <taxon>Chordata</taxon>
        <taxon>Craniata</taxon>
        <taxon>Vertebrata</taxon>
        <taxon>Euteleostomi</taxon>
        <taxon>Mammalia</taxon>
        <taxon>Metatheria</taxon>
        <taxon>Diprotodontia</taxon>
        <taxon>Phascolarctidae</taxon>
        <taxon>Phascolarctos</taxon>
    </lineage>
</organism>
<dbReference type="InterPro" id="IPR027417">
    <property type="entry name" value="P-loop_NTPase"/>
</dbReference>
<evidence type="ECO:0000256" key="7">
    <source>
        <dbReference type="ARBA" id="ARBA00022840"/>
    </source>
</evidence>
<dbReference type="SUPFAM" id="SSF52540">
    <property type="entry name" value="P-loop containing nucleoside triphosphate hydrolases"/>
    <property type="match status" value="1"/>
</dbReference>
<gene>
    <name evidence="11" type="primary">LOC110195196</name>
</gene>
<dbReference type="InterPro" id="IPR004020">
    <property type="entry name" value="DAPIN"/>
</dbReference>
<evidence type="ECO:0000256" key="5">
    <source>
        <dbReference type="ARBA" id="ARBA00022737"/>
    </source>
</evidence>
<feature type="domain" description="NACHT" evidence="9">
    <location>
        <begin position="199"/>
        <end position="405"/>
    </location>
</feature>
<dbReference type="GO" id="GO:0005737">
    <property type="term" value="C:cytoplasm"/>
    <property type="evidence" value="ECO:0007669"/>
    <property type="project" value="UniProtKB-SubCell"/>
</dbReference>
<accession>A0A6P5IWZ4</accession>
<evidence type="ECO:0000256" key="6">
    <source>
        <dbReference type="ARBA" id="ARBA00022741"/>
    </source>
</evidence>
<reference evidence="11" key="1">
    <citation type="submission" date="2025-08" db="UniProtKB">
        <authorList>
            <consortium name="RefSeq"/>
        </authorList>
    </citation>
    <scope>IDENTIFICATION</scope>
    <source>
        <tissue evidence="11">Spleen</tissue>
    </source>
</reference>
<keyword evidence="4" id="KW-0433">Leucine-rich repeat</keyword>
<dbReference type="SUPFAM" id="SSF47986">
    <property type="entry name" value="DEATH domain"/>
    <property type="match status" value="1"/>
</dbReference>
<dbReference type="PROSITE" id="PS50824">
    <property type="entry name" value="DAPIN"/>
    <property type="match status" value="1"/>
</dbReference>
<dbReference type="CDD" id="cd08320">
    <property type="entry name" value="Pyrin_NALPs"/>
    <property type="match status" value="1"/>
</dbReference>
<keyword evidence="10" id="KW-1185">Reference proteome</keyword>
<dbReference type="InParanoid" id="A0A6P5IWZ4"/>
<proteinExistence type="inferred from homology"/>
<dbReference type="GO" id="GO:0050727">
    <property type="term" value="P:regulation of inflammatory response"/>
    <property type="evidence" value="ECO:0007669"/>
    <property type="project" value="TreeGrafter"/>
</dbReference>
<sequence length="1087" mass="124975">MPEMTWNGSYRLVQYFEYLTDEEMKKFKLFLSDFLPRGLMENAGRTDMAMLMVNHHGQQEAWDMAVSIWEKMGLTELWKRARAEDSLIYTAETLKQGEQGLMKSNDVLPESGNRRKYRRRMREKFQLLRDRNSRPGEHANLHHRFTRLLLVQDHRHREQKEHELLASGWQHAEIMKQRGRFLMVTALFDPDEKTGVHPKTVVLQGPAGIGKTTLARKVMLDWAEGNLFQDRFHYVFYISCREMNQLVKREISLADLVANDWPGLQVPMIEIMSHPEQLLFIVDGLDELKFPCDEHRYDLCKDWKRQWPVNILLSSLLRKVMLPEASLLITARLTALGKFSSLLETPRHVEILGFSEEERKEYFYRFFRDEDLAQRAFSLIEDNEILFTMCFVPLVSWIVCTCLKQQLERGQDLSQVSQTATALYVCYLSNLFTPGERIYSNQTLRGLCQLAAEGIWGKKILFDEEDLRRHGLEVTNVSAFLDVFIFQKDSACENYYSFIHLSFQEFFAAVFYALWGEKVGSESPVAAHAGIKGVLEKCQETGSSFLTLTVHFLFGFLRAETARKLEEIFSCQMSQEIKLELLQWVHSEIERCQKSSLHGQVLELMSFLYETQDEEFLTMAMHHFQEITLNIRTKIQFLILAFCLKHGHEVCRIHLTIKLRHCHLSAFTWRELFSVVSRNQNLRELDLSSSHLGDSSMMILCSELRNPDCTLQKLRLDNCHLTAACCRDLSYALESNHDLEYLNLSVNSLGDDGMKLLCKALRNQDCSLQELRMFWCDLTDTCCKDLSSTLIQNQNLLHLDLGANALRDDGMKLLCEALKHPHCQLQILVLWKCDLTSVSCEYLSFALISNQSLTHLDLSGNNLGNDGIKLLCEALGNQCCNINSLILRSCGFTASGCQDLSTALKRNRSVTHLNLADNALGNYGVTLLCEALGYPDCHLQELKLQCCCFSEACCWDLSMALKSNQNLTHLNLGGNNLGNDGVKLLCEAFRDPSCRLQEIKIWRSYCTVEGFLHLFDVLKSNHNLTHLNISGNTLGDEEVNLLCEALKHPNCNLQKLILSRWQLSEEAQKMLDDIRESCPHLTIESSN</sequence>
<dbReference type="InterPro" id="IPR001611">
    <property type="entry name" value="Leu-rich_rpt"/>
</dbReference>
<evidence type="ECO:0000256" key="1">
    <source>
        <dbReference type="ARBA" id="ARBA00004496"/>
    </source>
</evidence>
<dbReference type="SUPFAM" id="SSF52047">
    <property type="entry name" value="RNI-like"/>
    <property type="match status" value="2"/>
</dbReference>
<dbReference type="Pfam" id="PF02758">
    <property type="entry name" value="PYRIN"/>
    <property type="match status" value="1"/>
</dbReference>
<evidence type="ECO:0000259" key="9">
    <source>
        <dbReference type="PROSITE" id="PS50837"/>
    </source>
</evidence>
<dbReference type="GO" id="GO:0005524">
    <property type="term" value="F:ATP binding"/>
    <property type="evidence" value="ECO:0007669"/>
    <property type="project" value="UniProtKB-KW"/>
</dbReference>
<evidence type="ECO:0000256" key="2">
    <source>
        <dbReference type="ARBA" id="ARBA00008665"/>
    </source>
</evidence>
<dbReference type="InterPro" id="IPR041075">
    <property type="entry name" value="NOD1/2_WH"/>
</dbReference>
<dbReference type="InterPro" id="IPR029495">
    <property type="entry name" value="NACHT-assoc"/>
</dbReference>
<keyword evidence="5" id="KW-0677">Repeat</keyword>
<keyword evidence="3" id="KW-0963">Cytoplasm</keyword>
<dbReference type="GeneID" id="110195196"/>
<dbReference type="InterPro" id="IPR007111">
    <property type="entry name" value="NACHT_NTPase"/>
</dbReference>
<dbReference type="InterPro" id="IPR050637">
    <property type="entry name" value="NLRP_innate_immun_reg"/>
</dbReference>
<evidence type="ECO:0000259" key="8">
    <source>
        <dbReference type="PROSITE" id="PS50824"/>
    </source>
</evidence>
<feature type="domain" description="Pyrin" evidence="8">
    <location>
        <begin position="4"/>
        <end position="100"/>
    </location>
</feature>
<protein>
    <submittedName>
        <fullName evidence="11">LOW QUALITY PROTEIN: NACHT, LRR and PYD domains-containing protein 3-like</fullName>
    </submittedName>
</protein>
<dbReference type="InterPro" id="IPR032675">
    <property type="entry name" value="LRR_dom_sf"/>
</dbReference>
<dbReference type="Gene3D" id="3.80.10.10">
    <property type="entry name" value="Ribonuclease Inhibitor"/>
    <property type="match status" value="2"/>
</dbReference>
<dbReference type="KEGG" id="pcw:110195196"/>
<dbReference type="PANTHER" id="PTHR45690">
    <property type="entry name" value="NACHT, LRR AND PYD DOMAINS-CONTAINING PROTEIN 12"/>
    <property type="match status" value="1"/>
</dbReference>
<dbReference type="InterPro" id="IPR041267">
    <property type="entry name" value="NLRP_HD2"/>
</dbReference>
<evidence type="ECO:0000313" key="11">
    <source>
        <dbReference type="RefSeq" id="XP_020823481.1"/>
    </source>
</evidence>
<dbReference type="Proteomes" id="UP000515140">
    <property type="component" value="Unplaced"/>
</dbReference>
<dbReference type="AlphaFoldDB" id="A0A6P5IWZ4"/>
<dbReference type="RefSeq" id="XP_020823481.1">
    <property type="nucleotide sequence ID" value="XM_020967822.1"/>
</dbReference>
<dbReference type="Gene3D" id="3.40.50.300">
    <property type="entry name" value="P-loop containing nucleotide triphosphate hydrolases"/>
    <property type="match status" value="1"/>
</dbReference>
<keyword evidence="7" id="KW-0067">ATP-binding</keyword>
<dbReference type="InterPro" id="IPR011029">
    <property type="entry name" value="DEATH-like_dom_sf"/>
</dbReference>
<keyword evidence="6" id="KW-0547">Nucleotide-binding</keyword>
<dbReference type="Pfam" id="PF17776">
    <property type="entry name" value="NLRC4_HD2"/>
    <property type="match status" value="1"/>
</dbReference>
<dbReference type="SMART" id="SM01289">
    <property type="entry name" value="PYRIN"/>
    <property type="match status" value="1"/>
</dbReference>
<comment type="subcellular location">
    <subcellularLocation>
        <location evidence="1">Cytoplasm</location>
    </subcellularLocation>
</comment>
<comment type="similarity">
    <text evidence="2">Belongs to the NLRP family.</text>
</comment>
<name>A0A6P5IWZ4_PHACI</name>
<evidence type="ECO:0000256" key="4">
    <source>
        <dbReference type="ARBA" id="ARBA00022614"/>
    </source>
</evidence>